<proteinExistence type="predicted"/>
<keyword evidence="3" id="KW-1185">Reference proteome</keyword>
<sequence length="495" mass="57533">MGGIFYFLVWISTFALLINHFMKITKPIPIQLINLDNSRSCTMILIIISQNQSISQIPRYKLERCLITNTFLYTHSGAGRDLNNTFPYDIDNSVTDFKIVRVNGLDNGNLFALALSIYYSSEYVAVIDIDKAKKFELNVNSMVYESIDKLKSGYEIVFSNPVNPIAFISHQYVIRRFLLYTDVKYSEIQSMSLLYEMFACSGRQNYFVQQEEKVSLSCLHVPRAWNCDKEATINASYAVLIPTFKRNYLARSILSWEKQNLKPAQIIVVQNRMHTRFDFKSYENLTKIPIRHVWCTNWNSFFYLTYSVMMFIEEKYFIKIDDDHFLDSEETARNMHEYITHHPNTMVGSKKCGNKIAKKFDCGCTGIKRSFSTGNKADYISLLVMMYSSSGKILHRFRQPSYLYAEDVAIGLTNAIECKVSSVSIPNIKTTNVGSSDGLSHKNDREYKNVLKNFKDDVWRAVNCQYILYGYHPITWKNYKCPAKNKLNDDIRFRH</sequence>
<keyword evidence="1" id="KW-0732">Signal</keyword>
<feature type="chain" id="PRO_5045830743" evidence="1">
    <location>
        <begin position="28"/>
        <end position="495"/>
    </location>
</feature>
<comment type="caution">
    <text evidence="2">The sequence shown here is derived from an EMBL/GenBank/DDBJ whole genome shotgun (WGS) entry which is preliminary data.</text>
</comment>
<reference evidence="2 3" key="1">
    <citation type="submission" date="2024-04" db="EMBL/GenBank/DDBJ databases">
        <title>Tritrichomonas musculus Genome.</title>
        <authorList>
            <person name="Alves-Ferreira E."/>
            <person name="Grigg M."/>
            <person name="Lorenzi H."/>
            <person name="Galac M."/>
        </authorList>
    </citation>
    <scope>NUCLEOTIDE SEQUENCE [LARGE SCALE GENOMIC DNA]</scope>
    <source>
        <strain evidence="2 3">EAF2021</strain>
    </source>
</reference>
<dbReference type="SUPFAM" id="SSF53448">
    <property type="entry name" value="Nucleotide-diphospho-sugar transferases"/>
    <property type="match status" value="1"/>
</dbReference>
<organism evidence="2 3">
    <name type="scientific">Tritrichomonas musculus</name>
    <dbReference type="NCBI Taxonomy" id="1915356"/>
    <lineage>
        <taxon>Eukaryota</taxon>
        <taxon>Metamonada</taxon>
        <taxon>Parabasalia</taxon>
        <taxon>Tritrichomonadida</taxon>
        <taxon>Tritrichomonadidae</taxon>
        <taxon>Tritrichomonas</taxon>
    </lineage>
</organism>
<gene>
    <name evidence="2" type="ORF">M9Y10_007356</name>
</gene>
<name>A0ABR2J151_9EUKA</name>
<protein>
    <submittedName>
        <fullName evidence="2">Uncharacterized protein</fullName>
    </submittedName>
</protein>
<dbReference type="InterPro" id="IPR029044">
    <property type="entry name" value="Nucleotide-diphossugar_trans"/>
</dbReference>
<evidence type="ECO:0000256" key="1">
    <source>
        <dbReference type="SAM" id="SignalP"/>
    </source>
</evidence>
<evidence type="ECO:0000313" key="2">
    <source>
        <dbReference type="EMBL" id="KAK8871621.1"/>
    </source>
</evidence>
<dbReference type="EMBL" id="JAPFFF010000013">
    <property type="protein sequence ID" value="KAK8871621.1"/>
    <property type="molecule type" value="Genomic_DNA"/>
</dbReference>
<evidence type="ECO:0000313" key="3">
    <source>
        <dbReference type="Proteomes" id="UP001470230"/>
    </source>
</evidence>
<feature type="signal peptide" evidence="1">
    <location>
        <begin position="1"/>
        <end position="27"/>
    </location>
</feature>
<dbReference type="Proteomes" id="UP001470230">
    <property type="component" value="Unassembled WGS sequence"/>
</dbReference>
<accession>A0ABR2J151</accession>